<evidence type="ECO:0000313" key="1">
    <source>
        <dbReference type="EMBL" id="EFJ41949.1"/>
    </source>
</evidence>
<evidence type="ECO:0000313" key="2">
    <source>
        <dbReference type="Proteomes" id="UP000001058"/>
    </source>
</evidence>
<keyword evidence="2" id="KW-1185">Reference proteome</keyword>
<reference evidence="1 2" key="1">
    <citation type="journal article" date="2010" name="Science">
        <title>Genomic analysis of organismal complexity in the multicellular green alga Volvox carteri.</title>
        <authorList>
            <person name="Prochnik S.E."/>
            <person name="Umen J."/>
            <person name="Nedelcu A.M."/>
            <person name="Hallmann A."/>
            <person name="Miller S.M."/>
            <person name="Nishii I."/>
            <person name="Ferris P."/>
            <person name="Kuo A."/>
            <person name="Mitros T."/>
            <person name="Fritz-Laylin L.K."/>
            <person name="Hellsten U."/>
            <person name="Chapman J."/>
            <person name="Simakov O."/>
            <person name="Rensing S.A."/>
            <person name="Terry A."/>
            <person name="Pangilinan J."/>
            <person name="Kapitonov V."/>
            <person name="Jurka J."/>
            <person name="Salamov A."/>
            <person name="Shapiro H."/>
            <person name="Schmutz J."/>
            <person name="Grimwood J."/>
            <person name="Lindquist E."/>
            <person name="Lucas S."/>
            <person name="Grigoriev I.V."/>
            <person name="Schmitt R."/>
            <person name="Kirk D."/>
            <person name="Rokhsar D.S."/>
        </authorList>
    </citation>
    <scope>NUCLEOTIDE SEQUENCE [LARGE SCALE GENOMIC DNA]</scope>
    <source>
        <strain evidence="2">f. Nagariensis / Eve</strain>
    </source>
</reference>
<name>D8UED8_VOLCA</name>
<dbReference type="EMBL" id="GL378388">
    <property type="protein sequence ID" value="EFJ41949.1"/>
    <property type="molecule type" value="Genomic_DNA"/>
</dbReference>
<sequence>MSWGYRQGGWVNFEDGDRERGLELFESRDVRHTSLQATAVRIISAYGCCSDSGGELFLQRSRRSGCCCLGVLLSRVDINLSADVFDIVHDAQVCMGGVSCVM</sequence>
<accession>D8UED8</accession>
<gene>
    <name evidence="1" type="ORF">VOLCADRAFT_98077</name>
</gene>
<organism evidence="2">
    <name type="scientific">Volvox carteri f. nagariensis</name>
    <dbReference type="NCBI Taxonomy" id="3068"/>
    <lineage>
        <taxon>Eukaryota</taxon>
        <taxon>Viridiplantae</taxon>
        <taxon>Chlorophyta</taxon>
        <taxon>core chlorophytes</taxon>
        <taxon>Chlorophyceae</taxon>
        <taxon>CS clade</taxon>
        <taxon>Chlamydomonadales</taxon>
        <taxon>Volvocaceae</taxon>
        <taxon>Volvox</taxon>
    </lineage>
</organism>
<dbReference type="InParanoid" id="D8UED8"/>
<proteinExistence type="predicted"/>
<dbReference type="KEGG" id="vcn:VOLCADRAFT_98077"/>
<dbReference type="AlphaFoldDB" id="D8UED8"/>
<protein>
    <submittedName>
        <fullName evidence="1">Uncharacterized protein</fullName>
    </submittedName>
</protein>
<dbReference type="RefSeq" id="XP_002956986.1">
    <property type="nucleotide sequence ID" value="XM_002956940.1"/>
</dbReference>
<dbReference type="GeneID" id="9622757"/>
<dbReference type="Proteomes" id="UP000001058">
    <property type="component" value="Unassembled WGS sequence"/>
</dbReference>